<gene>
    <name evidence="1" type="ORF">C7B43_20025</name>
</gene>
<name>A0A2T2WMJ2_9FIRM</name>
<reference evidence="1 2" key="1">
    <citation type="journal article" date="2014" name="BMC Genomics">
        <title>Comparison of environmental and isolate Sulfobacillus genomes reveals diverse carbon, sulfur, nitrogen, and hydrogen metabolisms.</title>
        <authorList>
            <person name="Justice N.B."/>
            <person name="Norman A."/>
            <person name="Brown C.T."/>
            <person name="Singh A."/>
            <person name="Thomas B.C."/>
            <person name="Banfield J.F."/>
        </authorList>
    </citation>
    <scope>NUCLEOTIDE SEQUENCE [LARGE SCALE GENOMIC DNA]</scope>
    <source>
        <strain evidence="1">AMDSBA1</strain>
    </source>
</reference>
<sequence>MNISRPKMKSEEQIPKGVRLLTIVLAWAWLANFRDWERPILLCIPLGAVINIPVLTSYLTHPSGEVIHRNRIREKLMDKFLEDSSQCSRFELVFHLTNKFLIVHVHRTLNGCVRAQHLLN</sequence>
<accession>A0A2T2WMJ2</accession>
<dbReference type="Proteomes" id="UP000242699">
    <property type="component" value="Unassembled WGS sequence"/>
</dbReference>
<protein>
    <submittedName>
        <fullName evidence="1">Uncharacterized protein</fullName>
    </submittedName>
</protein>
<evidence type="ECO:0000313" key="2">
    <source>
        <dbReference type="Proteomes" id="UP000242699"/>
    </source>
</evidence>
<evidence type="ECO:0000313" key="1">
    <source>
        <dbReference type="EMBL" id="PSR23450.1"/>
    </source>
</evidence>
<proteinExistence type="predicted"/>
<organism evidence="1 2">
    <name type="scientific">Sulfobacillus benefaciens</name>
    <dbReference type="NCBI Taxonomy" id="453960"/>
    <lineage>
        <taxon>Bacteria</taxon>
        <taxon>Bacillati</taxon>
        <taxon>Bacillota</taxon>
        <taxon>Clostridia</taxon>
        <taxon>Eubacteriales</taxon>
        <taxon>Clostridiales Family XVII. Incertae Sedis</taxon>
        <taxon>Sulfobacillus</taxon>
    </lineage>
</organism>
<comment type="caution">
    <text evidence="1">The sequence shown here is derived from an EMBL/GenBank/DDBJ whole genome shotgun (WGS) entry which is preliminary data.</text>
</comment>
<dbReference type="AlphaFoldDB" id="A0A2T2WMJ2"/>
<dbReference type="EMBL" id="PXYT01000093">
    <property type="protein sequence ID" value="PSR23450.1"/>
    <property type="molecule type" value="Genomic_DNA"/>
</dbReference>